<evidence type="ECO:0000313" key="2">
    <source>
        <dbReference type="Proteomes" id="UP001143856"/>
    </source>
</evidence>
<organism evidence="1 2">
    <name type="scientific">Xylaria curta</name>
    <dbReference type="NCBI Taxonomy" id="42375"/>
    <lineage>
        <taxon>Eukaryota</taxon>
        <taxon>Fungi</taxon>
        <taxon>Dikarya</taxon>
        <taxon>Ascomycota</taxon>
        <taxon>Pezizomycotina</taxon>
        <taxon>Sordariomycetes</taxon>
        <taxon>Xylariomycetidae</taxon>
        <taxon>Xylariales</taxon>
        <taxon>Xylariaceae</taxon>
        <taxon>Xylaria</taxon>
    </lineage>
</organism>
<reference evidence="1" key="1">
    <citation type="submission" date="2022-10" db="EMBL/GenBank/DDBJ databases">
        <title>Genome Sequence of Xylaria curta.</title>
        <authorList>
            <person name="Buettner E."/>
        </authorList>
    </citation>
    <scope>NUCLEOTIDE SEQUENCE</scope>
    <source>
        <strain evidence="1">Babe10</strain>
    </source>
</reference>
<proteinExistence type="predicted"/>
<name>A0ACC1NQC2_9PEZI</name>
<protein>
    <submittedName>
        <fullName evidence="1">Uncharacterized protein</fullName>
    </submittedName>
</protein>
<accession>A0ACC1NQC2</accession>
<evidence type="ECO:0000313" key="1">
    <source>
        <dbReference type="EMBL" id="KAJ2981515.1"/>
    </source>
</evidence>
<comment type="caution">
    <text evidence="1">The sequence shown here is derived from an EMBL/GenBank/DDBJ whole genome shotgun (WGS) entry which is preliminary data.</text>
</comment>
<dbReference type="Proteomes" id="UP001143856">
    <property type="component" value="Unassembled WGS sequence"/>
</dbReference>
<sequence length="300" mass="33021">MLPGAGKTEEMDPLSPGSHHPVSISADEELPYLQVFTPLLFTSTITAIQPEVETGQEPVLQRHAISVASSPPGLFVATIDMTVNTKTLSIAELVVPRLDPSAISELGPFLEEVLRGGGNSALTRNVGVVTWAMGEWVRKATRRARFWHAVTSELGNAEQLFQCAKAMRQKTRRKRDRGQYDEDGEEYTDGGPDKAHPSKADIVSLMGRTCLDLDLSGVAGNDDNEALIARIQWRVEFDWTGEARNKIGLLLRAPVRWHASDDKGSLAWLPDMFDKLLRDQKDPLEAVKTIVSLMIADGQP</sequence>
<keyword evidence="2" id="KW-1185">Reference proteome</keyword>
<dbReference type="EMBL" id="JAPDGR010001556">
    <property type="protein sequence ID" value="KAJ2981515.1"/>
    <property type="molecule type" value="Genomic_DNA"/>
</dbReference>
<gene>
    <name evidence="1" type="ORF">NUW58_g6670</name>
</gene>